<dbReference type="InterPro" id="IPR003607">
    <property type="entry name" value="HD/PDEase_dom"/>
</dbReference>
<gene>
    <name evidence="2" type="ORF">SAMN05216333_11736</name>
</gene>
<sequence>MNQIACNEMKYRPEESAISGPIDLEQILARINTLPAMPVIAQKLLGLALNTDQGETQMLKLVAQDSQISAKIIGLSNSALFATPGIITSIIDAAMYLGLTQIKSVAIGMATVSALTKPPEGKLKSADLWAHSMTIASAMRVIAKHMPAKTRPVDEQIFLAGLLHDIGYNVLNIIAKDTCNALYEKLSTPSDASPLEIEHALLGTHHGEIGAQLGIHWGLPAEIIAVIRYHHIPNSANAEIGQPLVRLVNLAERMLPDFAIIESTAQEITPQEWIALGIDPGKADSIAEQISSVAEQAKQLISII</sequence>
<evidence type="ECO:0000313" key="2">
    <source>
        <dbReference type="EMBL" id="SEO74759.1"/>
    </source>
</evidence>
<dbReference type="AlphaFoldDB" id="A0A1H8S6Y3"/>
<dbReference type="InterPro" id="IPR013976">
    <property type="entry name" value="HDOD"/>
</dbReference>
<reference evidence="3" key="1">
    <citation type="submission" date="2016-10" db="EMBL/GenBank/DDBJ databases">
        <authorList>
            <person name="Varghese N."/>
            <person name="Submissions S."/>
        </authorList>
    </citation>
    <scope>NUCLEOTIDE SEQUENCE [LARGE SCALE GENOMIC DNA]</scope>
    <source>
        <strain evidence="3">Nm76</strain>
    </source>
</reference>
<dbReference type="Proteomes" id="UP000198814">
    <property type="component" value="Unassembled WGS sequence"/>
</dbReference>
<keyword evidence="3" id="KW-1185">Reference proteome</keyword>
<evidence type="ECO:0000313" key="3">
    <source>
        <dbReference type="Proteomes" id="UP000198814"/>
    </source>
</evidence>
<dbReference type="CDD" id="cd00077">
    <property type="entry name" value="HDc"/>
    <property type="match status" value="1"/>
</dbReference>
<protein>
    <submittedName>
        <fullName evidence="2">HD-like signal output (HDOD) domain, no enzymatic activity</fullName>
    </submittedName>
</protein>
<feature type="domain" description="HDOD" evidence="1">
    <location>
        <begin position="34"/>
        <end position="233"/>
    </location>
</feature>
<accession>A0A1H8S6Y3</accession>
<dbReference type="OrthoDB" id="9797768at2"/>
<proteinExistence type="predicted"/>
<dbReference type="PANTHER" id="PTHR33525">
    <property type="match status" value="1"/>
</dbReference>
<evidence type="ECO:0000259" key="1">
    <source>
        <dbReference type="PROSITE" id="PS51833"/>
    </source>
</evidence>
<dbReference type="PANTHER" id="PTHR33525:SF3">
    <property type="entry name" value="RIBONUCLEASE Y"/>
    <property type="match status" value="1"/>
</dbReference>
<dbReference type="RefSeq" id="WP_090320307.1">
    <property type="nucleotide sequence ID" value="NZ_FNOE01000018.1"/>
</dbReference>
<dbReference type="InterPro" id="IPR052340">
    <property type="entry name" value="RNase_Y/CdgJ"/>
</dbReference>
<dbReference type="Pfam" id="PF08668">
    <property type="entry name" value="HDOD"/>
    <property type="match status" value="1"/>
</dbReference>
<dbReference type="Gene3D" id="1.10.3210.10">
    <property type="entry name" value="Hypothetical protein af1432"/>
    <property type="match status" value="1"/>
</dbReference>
<dbReference type="STRING" id="42354.SAMN05216333_11736"/>
<dbReference type="EMBL" id="FODO01000017">
    <property type="protein sequence ID" value="SEO74759.1"/>
    <property type="molecule type" value="Genomic_DNA"/>
</dbReference>
<name>A0A1H8S6Y3_9PROT</name>
<dbReference type="PROSITE" id="PS51833">
    <property type="entry name" value="HDOD"/>
    <property type="match status" value="1"/>
</dbReference>
<dbReference type="SUPFAM" id="SSF109604">
    <property type="entry name" value="HD-domain/PDEase-like"/>
    <property type="match status" value="1"/>
</dbReference>
<organism evidence="2 3">
    <name type="scientific">Nitrosomonas oligotropha</name>
    <dbReference type="NCBI Taxonomy" id="42354"/>
    <lineage>
        <taxon>Bacteria</taxon>
        <taxon>Pseudomonadati</taxon>
        <taxon>Pseudomonadota</taxon>
        <taxon>Betaproteobacteria</taxon>
        <taxon>Nitrosomonadales</taxon>
        <taxon>Nitrosomonadaceae</taxon>
        <taxon>Nitrosomonas</taxon>
    </lineage>
</organism>